<dbReference type="InParanoid" id="A0A6P7H399"/>
<dbReference type="Pfam" id="PF13358">
    <property type="entry name" value="DDE_3"/>
    <property type="match status" value="1"/>
</dbReference>
<feature type="domain" description="Tc1-like transposase DDE" evidence="1">
    <location>
        <begin position="6"/>
        <end position="122"/>
    </location>
</feature>
<dbReference type="Gene3D" id="3.30.420.10">
    <property type="entry name" value="Ribonuclease H-like superfamily/Ribonuclease H"/>
    <property type="match status" value="1"/>
</dbReference>
<dbReference type="InterPro" id="IPR038717">
    <property type="entry name" value="Tc1-like_DDE_dom"/>
</dbReference>
<reference evidence="2" key="1">
    <citation type="submission" date="2025-08" db="UniProtKB">
        <authorList>
            <consortium name="RefSeq"/>
        </authorList>
    </citation>
    <scope>IDENTIFICATION</scope>
    <source>
        <tissue evidence="2">Whole insect</tissue>
    </source>
</reference>
<dbReference type="PANTHER" id="PTHR33939:SF1">
    <property type="entry name" value="DUF4371 DOMAIN-CONTAINING PROTEIN"/>
    <property type="match status" value="1"/>
</dbReference>
<gene>
    <name evidence="2" type="primary">LOC114345581</name>
</gene>
<dbReference type="InterPro" id="IPR036397">
    <property type="entry name" value="RNaseH_sf"/>
</dbReference>
<dbReference type="GO" id="GO:0003676">
    <property type="term" value="F:nucleic acid binding"/>
    <property type="evidence" value="ECO:0007669"/>
    <property type="project" value="InterPro"/>
</dbReference>
<dbReference type="PANTHER" id="PTHR33939">
    <property type="entry name" value="PROTEIN CBG22215"/>
    <property type="match status" value="1"/>
</dbReference>
<evidence type="ECO:0000313" key="2">
    <source>
        <dbReference type="RefSeq" id="XP_028152183.1"/>
    </source>
</evidence>
<protein>
    <submittedName>
        <fullName evidence="2">Uncharacterized protein LOC114345581</fullName>
    </submittedName>
</protein>
<evidence type="ECO:0000259" key="1">
    <source>
        <dbReference type="Pfam" id="PF13358"/>
    </source>
</evidence>
<sequence>MNYENYKKGLQEMLIPNLPPRSVLVVDNASYHNVQAEKCLTMSSTKSVMKDWLRKRNLPFSEDMLKVDLYSIVQSHKPRFKAYEIDRILCNSGHLVLRLPPYHPDLNPIELVWAALKKYVADKNVDFEV</sequence>
<proteinExistence type="predicted"/>
<accession>A0A6P7H399</accession>
<organism evidence="2">
    <name type="scientific">Diabrotica virgifera virgifera</name>
    <name type="common">western corn rootworm</name>
    <dbReference type="NCBI Taxonomy" id="50390"/>
    <lineage>
        <taxon>Eukaryota</taxon>
        <taxon>Metazoa</taxon>
        <taxon>Ecdysozoa</taxon>
        <taxon>Arthropoda</taxon>
        <taxon>Hexapoda</taxon>
        <taxon>Insecta</taxon>
        <taxon>Pterygota</taxon>
        <taxon>Neoptera</taxon>
        <taxon>Endopterygota</taxon>
        <taxon>Coleoptera</taxon>
        <taxon>Polyphaga</taxon>
        <taxon>Cucujiformia</taxon>
        <taxon>Chrysomeloidea</taxon>
        <taxon>Chrysomelidae</taxon>
        <taxon>Galerucinae</taxon>
        <taxon>Diabroticina</taxon>
        <taxon>Diabroticites</taxon>
        <taxon>Diabrotica</taxon>
    </lineage>
</organism>
<name>A0A6P7H399_DIAVI</name>
<dbReference type="AlphaFoldDB" id="A0A6P7H399"/>
<dbReference type="RefSeq" id="XP_028152183.1">
    <property type="nucleotide sequence ID" value="XM_028296382.1"/>
</dbReference>